<dbReference type="STRING" id="1218492.JG30_08710"/>
<name>A0A0F4LU66_9LACO</name>
<dbReference type="OrthoDB" id="2324380at2"/>
<keyword evidence="6" id="KW-1003">Cell membrane</keyword>
<dbReference type="HOGENOM" id="CLU_045498_10_0_9"/>
<feature type="transmembrane region" description="Helical" evidence="6">
    <location>
        <begin position="177"/>
        <end position="193"/>
    </location>
</feature>
<dbReference type="RefSeq" id="WP_046316510.1">
    <property type="nucleotide sequence ID" value="NZ_JBHSZT010000001.1"/>
</dbReference>
<protein>
    <recommendedName>
        <fullName evidence="6">Probable membrane transporter protein</fullName>
    </recommendedName>
</protein>
<evidence type="ECO:0000313" key="7">
    <source>
        <dbReference type="EMBL" id="KJY61819.1"/>
    </source>
</evidence>
<dbReference type="AlphaFoldDB" id="A0A0F4LU66"/>
<comment type="caution">
    <text evidence="7">The sequence shown here is derived from an EMBL/GenBank/DDBJ whole genome shotgun (WGS) entry which is preliminary data.</text>
</comment>
<feature type="transmembrane region" description="Helical" evidence="6">
    <location>
        <begin position="38"/>
        <end position="60"/>
    </location>
</feature>
<evidence type="ECO:0000256" key="6">
    <source>
        <dbReference type="RuleBase" id="RU363041"/>
    </source>
</evidence>
<keyword evidence="4 6" id="KW-1133">Transmembrane helix</keyword>
<dbReference type="EMBL" id="JXJQ01000008">
    <property type="protein sequence ID" value="KJY61819.1"/>
    <property type="molecule type" value="Genomic_DNA"/>
</dbReference>
<dbReference type="GO" id="GO:0005886">
    <property type="term" value="C:plasma membrane"/>
    <property type="evidence" value="ECO:0007669"/>
    <property type="project" value="UniProtKB-SubCell"/>
</dbReference>
<evidence type="ECO:0000256" key="5">
    <source>
        <dbReference type="ARBA" id="ARBA00023136"/>
    </source>
</evidence>
<comment type="similarity">
    <text evidence="2 6">Belongs to the 4-toluene sulfonate uptake permease (TSUP) (TC 2.A.102) family.</text>
</comment>
<dbReference type="InterPro" id="IPR002781">
    <property type="entry name" value="TM_pro_TauE-like"/>
</dbReference>
<evidence type="ECO:0000256" key="2">
    <source>
        <dbReference type="ARBA" id="ARBA00009142"/>
    </source>
</evidence>
<feature type="transmembrane region" description="Helical" evidence="6">
    <location>
        <begin position="199"/>
        <end position="219"/>
    </location>
</feature>
<dbReference type="InterPro" id="IPR051598">
    <property type="entry name" value="TSUP/Inactive_protease-like"/>
</dbReference>
<dbReference type="PANTHER" id="PTHR43701">
    <property type="entry name" value="MEMBRANE TRANSPORTER PROTEIN MJ0441-RELATED"/>
    <property type="match status" value="1"/>
</dbReference>
<proteinExistence type="inferred from homology"/>
<dbReference type="PANTHER" id="PTHR43701:SF2">
    <property type="entry name" value="MEMBRANE TRANSPORTER PROTEIN YJNA-RELATED"/>
    <property type="match status" value="1"/>
</dbReference>
<accession>A0A0F4LU66</accession>
<keyword evidence="8" id="KW-1185">Reference proteome</keyword>
<sequence>MTIFWLTVIGLLIGTLVILFGGGGAAIYLAILTSVFGLNAAVASSTSLVTALPSLIVGAFNYYRQGQINTKIGNQMLLTAIPVVVIGSLVSKYIPAKIYQLLIGIILVLLGIHMLLQKQVKSASTVKKMRSAHLEAALYGLLAGLMVGVAGMSGGAVIIAGLFLLGLQDFQATATSIYVLVFMTITGALFHIASGRVDWVAALPLMAGAIAGAFIAPKLAQILAKTKITQYMKPTIAILLIVLGAKSLL</sequence>
<feature type="transmembrane region" description="Helical" evidence="6">
    <location>
        <begin position="72"/>
        <end position="91"/>
    </location>
</feature>
<feature type="transmembrane region" description="Helical" evidence="6">
    <location>
        <begin position="6"/>
        <end position="31"/>
    </location>
</feature>
<feature type="transmembrane region" description="Helical" evidence="6">
    <location>
        <begin position="98"/>
        <end position="116"/>
    </location>
</feature>
<keyword evidence="3 6" id="KW-0812">Transmembrane</keyword>
<reference evidence="7 8" key="1">
    <citation type="submission" date="2015-01" db="EMBL/GenBank/DDBJ databases">
        <title>Comparative genomics of the lactic acid bacteria isolated from the honey bee gut.</title>
        <authorList>
            <person name="Ellegaard K.M."/>
            <person name="Tamarit D."/>
            <person name="Javelind E."/>
            <person name="Olofsson T."/>
            <person name="Andersson S.G."/>
            <person name="Vasquez A."/>
        </authorList>
    </citation>
    <scope>NUCLEOTIDE SEQUENCE [LARGE SCALE GENOMIC DNA]</scope>
    <source>
        <strain evidence="7 8">Bin4</strain>
    </source>
</reference>
<evidence type="ECO:0000256" key="1">
    <source>
        <dbReference type="ARBA" id="ARBA00004141"/>
    </source>
</evidence>
<evidence type="ECO:0000256" key="3">
    <source>
        <dbReference type="ARBA" id="ARBA00022692"/>
    </source>
</evidence>
<evidence type="ECO:0000256" key="4">
    <source>
        <dbReference type="ARBA" id="ARBA00022989"/>
    </source>
</evidence>
<dbReference type="Proteomes" id="UP000033558">
    <property type="component" value="Unassembled WGS sequence"/>
</dbReference>
<organism evidence="7 8">
    <name type="scientific">Bombilactobacillus mellifer</name>
    <dbReference type="NCBI Taxonomy" id="1218492"/>
    <lineage>
        <taxon>Bacteria</taxon>
        <taxon>Bacillati</taxon>
        <taxon>Bacillota</taxon>
        <taxon>Bacilli</taxon>
        <taxon>Lactobacillales</taxon>
        <taxon>Lactobacillaceae</taxon>
        <taxon>Bombilactobacillus</taxon>
    </lineage>
</organism>
<keyword evidence="5 6" id="KW-0472">Membrane</keyword>
<comment type="subcellular location">
    <subcellularLocation>
        <location evidence="6">Cell membrane</location>
        <topology evidence="6">Multi-pass membrane protein</topology>
    </subcellularLocation>
    <subcellularLocation>
        <location evidence="1">Membrane</location>
        <topology evidence="1">Multi-pass membrane protein</topology>
    </subcellularLocation>
</comment>
<gene>
    <name evidence="7" type="ORF">JG30_08710</name>
</gene>
<dbReference type="PATRIC" id="fig|1218492.5.peg.1010"/>
<evidence type="ECO:0000313" key="8">
    <source>
        <dbReference type="Proteomes" id="UP000033558"/>
    </source>
</evidence>
<dbReference type="Pfam" id="PF01925">
    <property type="entry name" value="TauE"/>
    <property type="match status" value="1"/>
</dbReference>
<feature type="transmembrane region" description="Helical" evidence="6">
    <location>
        <begin position="136"/>
        <end position="165"/>
    </location>
</feature>